<reference evidence="2" key="1">
    <citation type="submission" date="2017-02" db="UniProtKB">
        <authorList>
            <consortium name="WormBaseParasite"/>
        </authorList>
    </citation>
    <scope>IDENTIFICATION</scope>
</reference>
<dbReference type="Proteomes" id="UP000046393">
    <property type="component" value="Unplaced"/>
</dbReference>
<protein>
    <submittedName>
        <fullName evidence="2">ETS domain-containing protein</fullName>
    </submittedName>
</protein>
<name>A0A0N5AWY9_9BILA</name>
<dbReference type="AlphaFoldDB" id="A0A0N5AWY9"/>
<proteinExistence type="predicted"/>
<evidence type="ECO:0000313" key="2">
    <source>
        <dbReference type="WBParaSite" id="SMUV_0000945501-mRNA-1"/>
    </source>
</evidence>
<dbReference type="WBParaSite" id="SMUV_0000945501-mRNA-1">
    <property type="protein sequence ID" value="SMUV_0000945501-mRNA-1"/>
    <property type="gene ID" value="SMUV_0000945501"/>
</dbReference>
<organism evidence="1 2">
    <name type="scientific">Syphacia muris</name>
    <dbReference type="NCBI Taxonomy" id="451379"/>
    <lineage>
        <taxon>Eukaryota</taxon>
        <taxon>Metazoa</taxon>
        <taxon>Ecdysozoa</taxon>
        <taxon>Nematoda</taxon>
        <taxon>Chromadorea</taxon>
        <taxon>Rhabditida</taxon>
        <taxon>Spirurina</taxon>
        <taxon>Oxyuridomorpha</taxon>
        <taxon>Oxyuroidea</taxon>
        <taxon>Oxyuridae</taxon>
        <taxon>Syphacia</taxon>
    </lineage>
</organism>
<keyword evidence="1" id="KW-1185">Reference proteome</keyword>
<evidence type="ECO:0000313" key="1">
    <source>
        <dbReference type="Proteomes" id="UP000046393"/>
    </source>
</evidence>
<accession>A0A0N5AWY9</accession>
<sequence>MLDLFQLRKTISVFEDGKYLMLIIAMAKRKFDYSSLTLPDSSGYQAVNICQQLWRIISTRRLIKIPLKAYRKRIYTFSGTVQYINGHRRRSAAMPSSFGETLWLELEDTDNDVEEDKNNSVDRSLQKPKAANIRPSTLLDNQTQIVNKG</sequence>